<comment type="caution">
    <text evidence="1">The sequence shown here is derived from an EMBL/GenBank/DDBJ whole genome shotgun (WGS) entry which is preliminary data.</text>
</comment>
<sequence>MYWIDEENSFVGVAIFNAAFGGTSMAIFLVSIVTVFTSDSNGGLWMGIKENVSGIGGLLGQVGGGFFIDHWKYPTPFFAFATALVFVIPFIKVPYSESLEKREESPGRVDEVNEDCDQDGKDLYSIWQWANCHCITYCRSCPISTIPT</sequence>
<dbReference type="Proteomes" id="UP000805193">
    <property type="component" value="Unassembled WGS sequence"/>
</dbReference>
<protein>
    <submittedName>
        <fullName evidence="1">Uncharacterized protein</fullName>
    </submittedName>
</protein>
<proteinExistence type="predicted"/>
<accession>A0AC60QEL6</accession>
<reference evidence="1 2" key="1">
    <citation type="journal article" date="2020" name="Cell">
        <title>Large-Scale Comparative Analyses of Tick Genomes Elucidate Their Genetic Diversity and Vector Capacities.</title>
        <authorList>
            <consortium name="Tick Genome and Microbiome Consortium (TIGMIC)"/>
            <person name="Jia N."/>
            <person name="Wang J."/>
            <person name="Shi W."/>
            <person name="Du L."/>
            <person name="Sun Y."/>
            <person name="Zhan W."/>
            <person name="Jiang J.F."/>
            <person name="Wang Q."/>
            <person name="Zhang B."/>
            <person name="Ji P."/>
            <person name="Bell-Sakyi L."/>
            <person name="Cui X.M."/>
            <person name="Yuan T.T."/>
            <person name="Jiang B.G."/>
            <person name="Yang W.F."/>
            <person name="Lam T.T."/>
            <person name="Chang Q.C."/>
            <person name="Ding S.J."/>
            <person name="Wang X.J."/>
            <person name="Zhu J.G."/>
            <person name="Ruan X.D."/>
            <person name="Zhao L."/>
            <person name="Wei J.T."/>
            <person name="Ye R.Z."/>
            <person name="Que T.C."/>
            <person name="Du C.H."/>
            <person name="Zhou Y.H."/>
            <person name="Cheng J.X."/>
            <person name="Dai P.F."/>
            <person name="Guo W.B."/>
            <person name="Han X.H."/>
            <person name="Huang E.J."/>
            <person name="Li L.F."/>
            <person name="Wei W."/>
            <person name="Gao Y.C."/>
            <person name="Liu J.Z."/>
            <person name="Shao H.Z."/>
            <person name="Wang X."/>
            <person name="Wang C.C."/>
            <person name="Yang T.C."/>
            <person name="Huo Q.B."/>
            <person name="Li W."/>
            <person name="Chen H.Y."/>
            <person name="Chen S.E."/>
            <person name="Zhou L.G."/>
            <person name="Ni X.B."/>
            <person name="Tian J.H."/>
            <person name="Sheng Y."/>
            <person name="Liu T."/>
            <person name="Pan Y.S."/>
            <person name="Xia L.Y."/>
            <person name="Li J."/>
            <person name="Zhao F."/>
            <person name="Cao W.C."/>
        </authorList>
    </citation>
    <scope>NUCLEOTIDE SEQUENCE [LARGE SCALE GENOMIC DNA]</scope>
    <source>
        <strain evidence="1">Iper-2018</strain>
    </source>
</reference>
<name>A0AC60QEL6_IXOPE</name>
<gene>
    <name evidence="1" type="ORF">HPB47_021013</name>
</gene>
<keyword evidence="2" id="KW-1185">Reference proteome</keyword>
<evidence type="ECO:0000313" key="1">
    <source>
        <dbReference type="EMBL" id="KAG0432255.1"/>
    </source>
</evidence>
<feature type="non-terminal residue" evidence="1">
    <location>
        <position position="148"/>
    </location>
</feature>
<organism evidence="1 2">
    <name type="scientific">Ixodes persulcatus</name>
    <name type="common">Taiga tick</name>
    <dbReference type="NCBI Taxonomy" id="34615"/>
    <lineage>
        <taxon>Eukaryota</taxon>
        <taxon>Metazoa</taxon>
        <taxon>Ecdysozoa</taxon>
        <taxon>Arthropoda</taxon>
        <taxon>Chelicerata</taxon>
        <taxon>Arachnida</taxon>
        <taxon>Acari</taxon>
        <taxon>Parasitiformes</taxon>
        <taxon>Ixodida</taxon>
        <taxon>Ixodoidea</taxon>
        <taxon>Ixodidae</taxon>
        <taxon>Ixodinae</taxon>
        <taxon>Ixodes</taxon>
    </lineage>
</organism>
<evidence type="ECO:0000313" key="2">
    <source>
        <dbReference type="Proteomes" id="UP000805193"/>
    </source>
</evidence>
<dbReference type="EMBL" id="JABSTQ010009166">
    <property type="protein sequence ID" value="KAG0432255.1"/>
    <property type="molecule type" value="Genomic_DNA"/>
</dbReference>